<evidence type="ECO:0000313" key="3">
    <source>
        <dbReference type="Proteomes" id="UP000277580"/>
    </source>
</evidence>
<keyword evidence="1" id="KW-0812">Transmembrane</keyword>
<dbReference type="Proteomes" id="UP000277580">
    <property type="component" value="Unassembled WGS sequence"/>
</dbReference>
<organism evidence="2 3">
    <name type="scientific">Morchella conica CCBAS932</name>
    <dbReference type="NCBI Taxonomy" id="1392247"/>
    <lineage>
        <taxon>Eukaryota</taxon>
        <taxon>Fungi</taxon>
        <taxon>Dikarya</taxon>
        <taxon>Ascomycota</taxon>
        <taxon>Pezizomycotina</taxon>
        <taxon>Pezizomycetes</taxon>
        <taxon>Pezizales</taxon>
        <taxon>Morchellaceae</taxon>
        <taxon>Morchella</taxon>
    </lineage>
</organism>
<feature type="transmembrane region" description="Helical" evidence="1">
    <location>
        <begin position="28"/>
        <end position="52"/>
    </location>
</feature>
<keyword evidence="1" id="KW-0472">Membrane</keyword>
<evidence type="ECO:0000313" key="2">
    <source>
        <dbReference type="EMBL" id="RPB14567.1"/>
    </source>
</evidence>
<proteinExistence type="predicted"/>
<evidence type="ECO:0008006" key="4">
    <source>
        <dbReference type="Google" id="ProtNLM"/>
    </source>
</evidence>
<keyword evidence="1" id="KW-1133">Transmembrane helix</keyword>
<dbReference type="EMBL" id="ML119117">
    <property type="protein sequence ID" value="RPB14567.1"/>
    <property type="molecule type" value="Genomic_DNA"/>
</dbReference>
<gene>
    <name evidence="2" type="ORF">P167DRAFT_57261</name>
</gene>
<reference evidence="2 3" key="1">
    <citation type="journal article" date="2018" name="Nat. Ecol. Evol.">
        <title>Pezizomycetes genomes reveal the molecular basis of ectomycorrhizal truffle lifestyle.</title>
        <authorList>
            <person name="Murat C."/>
            <person name="Payen T."/>
            <person name="Noel B."/>
            <person name="Kuo A."/>
            <person name="Morin E."/>
            <person name="Chen J."/>
            <person name="Kohler A."/>
            <person name="Krizsan K."/>
            <person name="Balestrini R."/>
            <person name="Da Silva C."/>
            <person name="Montanini B."/>
            <person name="Hainaut M."/>
            <person name="Levati E."/>
            <person name="Barry K.W."/>
            <person name="Belfiori B."/>
            <person name="Cichocki N."/>
            <person name="Clum A."/>
            <person name="Dockter R.B."/>
            <person name="Fauchery L."/>
            <person name="Guy J."/>
            <person name="Iotti M."/>
            <person name="Le Tacon F."/>
            <person name="Lindquist E.A."/>
            <person name="Lipzen A."/>
            <person name="Malagnac F."/>
            <person name="Mello A."/>
            <person name="Molinier V."/>
            <person name="Miyauchi S."/>
            <person name="Poulain J."/>
            <person name="Riccioni C."/>
            <person name="Rubini A."/>
            <person name="Sitrit Y."/>
            <person name="Splivallo R."/>
            <person name="Traeger S."/>
            <person name="Wang M."/>
            <person name="Zifcakova L."/>
            <person name="Wipf D."/>
            <person name="Zambonelli A."/>
            <person name="Paolocci F."/>
            <person name="Nowrousian M."/>
            <person name="Ottonello S."/>
            <person name="Baldrian P."/>
            <person name="Spatafora J.W."/>
            <person name="Henrissat B."/>
            <person name="Nagy L.G."/>
            <person name="Aury J.M."/>
            <person name="Wincker P."/>
            <person name="Grigoriev I.V."/>
            <person name="Bonfante P."/>
            <person name="Martin F.M."/>
        </authorList>
    </citation>
    <scope>NUCLEOTIDE SEQUENCE [LARGE SCALE GENOMIC DNA]</scope>
    <source>
        <strain evidence="2 3">CCBAS932</strain>
    </source>
</reference>
<evidence type="ECO:0000256" key="1">
    <source>
        <dbReference type="SAM" id="Phobius"/>
    </source>
</evidence>
<dbReference type="InParanoid" id="A0A3N4KVJ9"/>
<accession>A0A3N4KVJ9</accession>
<keyword evidence="3" id="KW-1185">Reference proteome</keyword>
<name>A0A3N4KVJ9_9PEZI</name>
<dbReference type="AlphaFoldDB" id="A0A3N4KVJ9"/>
<sequence length="95" mass="11177">MGNGELNLKGMGIGWMGRNWIPLFPHTFMLLFLSFSLFVLFYFIFSLSFIFLRTYVQKGMQRAWMMIAGLRWIISWVDQQSNVEEVDLLDGSRTN</sequence>
<protein>
    <recommendedName>
        <fullName evidence="4">Transmembrane protein</fullName>
    </recommendedName>
</protein>